<evidence type="ECO:0000313" key="3">
    <source>
        <dbReference type="Proteomes" id="UP000008810"/>
    </source>
</evidence>
<gene>
    <name evidence="1" type="ORF">BRADI_3g15575v3</name>
</gene>
<dbReference type="EMBL" id="CM000882">
    <property type="protein sequence ID" value="PNT66676.1"/>
    <property type="molecule type" value="Genomic_DNA"/>
</dbReference>
<dbReference type="EnsemblPlants" id="PNT66676">
    <property type="protein sequence ID" value="PNT66676"/>
    <property type="gene ID" value="BRADI_3g15575v3"/>
</dbReference>
<organism evidence="1">
    <name type="scientific">Brachypodium distachyon</name>
    <name type="common">Purple false brome</name>
    <name type="synonym">Trachynia distachya</name>
    <dbReference type="NCBI Taxonomy" id="15368"/>
    <lineage>
        <taxon>Eukaryota</taxon>
        <taxon>Viridiplantae</taxon>
        <taxon>Streptophyta</taxon>
        <taxon>Embryophyta</taxon>
        <taxon>Tracheophyta</taxon>
        <taxon>Spermatophyta</taxon>
        <taxon>Magnoliopsida</taxon>
        <taxon>Liliopsida</taxon>
        <taxon>Poales</taxon>
        <taxon>Poaceae</taxon>
        <taxon>BOP clade</taxon>
        <taxon>Pooideae</taxon>
        <taxon>Stipodae</taxon>
        <taxon>Brachypodieae</taxon>
        <taxon>Brachypodium</taxon>
    </lineage>
</organism>
<proteinExistence type="predicted"/>
<sequence length="73" mass="8576">MSWFPITINRYWGLTNCEEKQLLIIFSCNFSQRKIICIYQNKLLCSTSIQWLMIRVHCPSSEEGEPSLCVIDC</sequence>
<reference evidence="1 2" key="1">
    <citation type="journal article" date="2010" name="Nature">
        <title>Genome sequencing and analysis of the model grass Brachypodium distachyon.</title>
        <authorList>
            <consortium name="International Brachypodium Initiative"/>
        </authorList>
    </citation>
    <scope>NUCLEOTIDE SEQUENCE [LARGE SCALE GENOMIC DNA]</scope>
    <source>
        <strain evidence="1 2">Bd21</strain>
    </source>
</reference>
<protein>
    <submittedName>
        <fullName evidence="1 2">Uncharacterized protein</fullName>
    </submittedName>
</protein>
<reference evidence="2" key="3">
    <citation type="submission" date="2018-08" db="UniProtKB">
        <authorList>
            <consortium name="EnsemblPlants"/>
        </authorList>
    </citation>
    <scope>IDENTIFICATION</scope>
    <source>
        <strain evidence="2">cv. Bd21</strain>
    </source>
</reference>
<reference evidence="1" key="2">
    <citation type="submission" date="2017-06" db="EMBL/GenBank/DDBJ databases">
        <title>WGS assembly of Brachypodium distachyon.</title>
        <authorList>
            <consortium name="The International Brachypodium Initiative"/>
            <person name="Lucas S."/>
            <person name="Harmon-Smith M."/>
            <person name="Lail K."/>
            <person name="Tice H."/>
            <person name="Grimwood J."/>
            <person name="Bruce D."/>
            <person name="Barry K."/>
            <person name="Shu S."/>
            <person name="Lindquist E."/>
            <person name="Wang M."/>
            <person name="Pitluck S."/>
            <person name="Vogel J.P."/>
            <person name="Garvin D.F."/>
            <person name="Mockler T.C."/>
            <person name="Schmutz J."/>
            <person name="Rokhsar D."/>
            <person name="Bevan M.W."/>
        </authorList>
    </citation>
    <scope>NUCLEOTIDE SEQUENCE</scope>
    <source>
        <strain evidence="1">Bd21</strain>
    </source>
</reference>
<dbReference type="InParanoid" id="A0A2K2CXD3"/>
<dbReference type="Proteomes" id="UP000008810">
    <property type="component" value="Chromosome 3"/>
</dbReference>
<name>A0A2K2CXD3_BRADI</name>
<dbReference type="Gramene" id="PNT66676">
    <property type="protein sequence ID" value="PNT66676"/>
    <property type="gene ID" value="BRADI_3g15575v3"/>
</dbReference>
<keyword evidence="3" id="KW-1185">Reference proteome</keyword>
<evidence type="ECO:0000313" key="1">
    <source>
        <dbReference type="EMBL" id="PNT66676.1"/>
    </source>
</evidence>
<evidence type="ECO:0000313" key="2">
    <source>
        <dbReference type="EnsemblPlants" id="PNT66676"/>
    </source>
</evidence>
<dbReference type="AlphaFoldDB" id="A0A2K2CXD3"/>
<accession>A0A2K2CXD3</accession>